<organism evidence="2">
    <name type="scientific">Caenorhabditis remanei</name>
    <name type="common">Caenorhabditis vulgaris</name>
    <dbReference type="NCBI Taxonomy" id="31234"/>
    <lineage>
        <taxon>Eukaryota</taxon>
        <taxon>Metazoa</taxon>
        <taxon>Ecdysozoa</taxon>
        <taxon>Nematoda</taxon>
        <taxon>Chromadorea</taxon>
        <taxon>Rhabditida</taxon>
        <taxon>Rhabditina</taxon>
        <taxon>Rhabditomorpha</taxon>
        <taxon>Rhabditoidea</taxon>
        <taxon>Rhabditidae</taxon>
        <taxon>Peloderinae</taxon>
        <taxon>Caenorhabditis</taxon>
    </lineage>
</organism>
<dbReference type="HOGENOM" id="CLU_467893_0_0_1"/>
<dbReference type="OrthoDB" id="5841771at2759"/>
<dbReference type="InParanoid" id="E3MRL4"/>
<dbReference type="AlphaFoldDB" id="E3MRL4"/>
<gene>
    <name evidence="1" type="ORF">CRE_14163</name>
</gene>
<protein>
    <submittedName>
        <fullName evidence="1">Uncharacterized protein</fullName>
    </submittedName>
</protein>
<reference evidence="1" key="1">
    <citation type="submission" date="2007-07" db="EMBL/GenBank/DDBJ databases">
        <title>PCAP assembly of the Caenorhabditis remanei genome.</title>
        <authorList>
            <consortium name="The Caenorhabditis remanei Sequencing Consortium"/>
            <person name="Wilson R.K."/>
        </authorList>
    </citation>
    <scope>NUCLEOTIDE SEQUENCE [LARGE SCALE GENOMIC DNA]</scope>
    <source>
        <strain evidence="1">PB4641</strain>
    </source>
</reference>
<dbReference type="FunCoup" id="E3MRL4">
    <property type="interactions" value="1158"/>
</dbReference>
<evidence type="ECO:0000313" key="1">
    <source>
        <dbReference type="EMBL" id="EFP07860.1"/>
    </source>
</evidence>
<sequence>MWQTIGNNNANNISEKMFEEFLVLDLLSKNSTNYQYVVCYQKALFEAIIPLASLKTFGRNGLQYGTVLCGTFLIDSSSKQLRVKSVRRIYMLTKANNNKWTQLKLEFNERLKKHVIACSALTGGCFTYQEKEYRTPAVFNDVLGIIVDSDDEPQLPKRQIGRLFCTVTTIKCETDGAWKLRIEAVKKFEKVLSLAMEANVGDNEHFGLVTREECEEKRDLRLVSSRDFPRDVRIFRSGSHCCESMEPGHRRPHHMHSECMNTCVGAFPEMALIGRCMAFRMKRCHGMNPSQSTAVDAYTTTSSPTSEGRHVDFRSMRDNVSQLEVYVQSGFVEVVTIAEYSGYTDHDGQPLLWSHDVEFVVDISGLFRDQNFGFGLYKIKVVRFHRSNVFAKWRLARKNPILMATQTRFHSQSAHSISLASLSIHTKPIVDESTSEEVEEPRRRLPSFSRFGDSAQVFRKPSFPNPYVPFQSCCLPSTDSLDRLGLFDAMVRNERAASVSICVSAPSTTTVPLGTRRVNYGRSMSVSNKIVEIDDDLLWAHHENSVSKIVEDDDDAVAVLPKVGITTAAATTVGNFDENSNVF</sequence>
<dbReference type="EMBL" id="DS268469">
    <property type="protein sequence ID" value="EFP07860.1"/>
    <property type="molecule type" value="Genomic_DNA"/>
</dbReference>
<dbReference type="Proteomes" id="UP000008281">
    <property type="component" value="Unassembled WGS sequence"/>
</dbReference>
<name>E3MRL4_CAERE</name>
<proteinExistence type="predicted"/>
<dbReference type="eggNOG" id="ENOG502TG9H">
    <property type="taxonomic scope" value="Eukaryota"/>
</dbReference>
<dbReference type="OMA" id="HCCESIE"/>
<evidence type="ECO:0000313" key="2">
    <source>
        <dbReference type="Proteomes" id="UP000008281"/>
    </source>
</evidence>
<keyword evidence="2" id="KW-1185">Reference proteome</keyword>
<accession>E3MRL4</accession>